<organism evidence="1 2">
    <name type="scientific">Rhodonellum psychrophilum GCM71 = DSM 17998</name>
    <dbReference type="NCBI Taxonomy" id="1123057"/>
    <lineage>
        <taxon>Bacteria</taxon>
        <taxon>Pseudomonadati</taxon>
        <taxon>Bacteroidota</taxon>
        <taxon>Cytophagia</taxon>
        <taxon>Cytophagales</taxon>
        <taxon>Cytophagaceae</taxon>
        <taxon>Rhodonellum</taxon>
    </lineage>
</organism>
<proteinExistence type="predicted"/>
<protein>
    <submittedName>
        <fullName evidence="1">Uncharacterized protein</fullName>
    </submittedName>
</protein>
<accession>U5C4T8</accession>
<evidence type="ECO:0000313" key="2">
    <source>
        <dbReference type="Proteomes" id="UP000016843"/>
    </source>
</evidence>
<dbReference type="AlphaFoldDB" id="U5C4T8"/>
<dbReference type="EMBL" id="AWXR01000008">
    <property type="protein sequence ID" value="ERM83926.1"/>
    <property type="molecule type" value="Genomic_DNA"/>
</dbReference>
<name>U5C4T8_9BACT</name>
<reference evidence="1 2" key="1">
    <citation type="journal article" date="2013" name="Genome Announc.">
        <title>Draft Genome Sequence of the Psychrophilic and Alkaliphilic Rhodonellum psychrophilum Strain GCM71T.</title>
        <authorList>
            <person name="Hauptmann A.L."/>
            <person name="Glaring M.A."/>
            <person name="Hallin P.F."/>
            <person name="Prieme A."/>
            <person name="Stougaard P."/>
        </authorList>
    </citation>
    <scope>NUCLEOTIDE SEQUENCE [LARGE SCALE GENOMIC DNA]</scope>
    <source>
        <strain evidence="1 2">GCM71</strain>
    </source>
</reference>
<dbReference type="Proteomes" id="UP000016843">
    <property type="component" value="Unassembled WGS sequence"/>
</dbReference>
<evidence type="ECO:0000313" key="1">
    <source>
        <dbReference type="EMBL" id="ERM83926.1"/>
    </source>
</evidence>
<gene>
    <name evidence="1" type="ORF">P872_01310</name>
</gene>
<keyword evidence="2" id="KW-1185">Reference proteome</keyword>
<comment type="caution">
    <text evidence="1">The sequence shown here is derived from an EMBL/GenBank/DDBJ whole genome shotgun (WGS) entry which is preliminary data.</text>
</comment>
<sequence length="47" mass="5423">MALVSADWETQKNPIEIYPQFFRQNMGPCAQKGHYSLIFKKAGFAFL</sequence>